<organism evidence="1 2">
    <name type="scientific">[Candida] anglica</name>
    <dbReference type="NCBI Taxonomy" id="148631"/>
    <lineage>
        <taxon>Eukaryota</taxon>
        <taxon>Fungi</taxon>
        <taxon>Dikarya</taxon>
        <taxon>Ascomycota</taxon>
        <taxon>Saccharomycotina</taxon>
        <taxon>Pichiomycetes</taxon>
        <taxon>Debaryomycetaceae</taxon>
        <taxon>Kurtzmaniella</taxon>
    </lineage>
</organism>
<dbReference type="SUPFAM" id="SSF142338">
    <property type="entry name" value="CofD-like"/>
    <property type="match status" value="1"/>
</dbReference>
<reference evidence="1 2" key="1">
    <citation type="submission" date="2024-01" db="EMBL/GenBank/DDBJ databases">
        <authorList>
            <consortium name="Genoscope - CEA"/>
            <person name="William W."/>
        </authorList>
    </citation>
    <scope>NUCLEOTIDE SEQUENCE [LARGE SCALE GENOMIC DNA]</scope>
    <source>
        <strain evidence="1 2">29B2s-10</strain>
    </source>
</reference>
<evidence type="ECO:0000313" key="1">
    <source>
        <dbReference type="EMBL" id="CAK7900278.1"/>
    </source>
</evidence>
<sequence length="487" mass="53895">MNNTSMGRSPHISIISGGTATNELVSLFYSLSHNITYILPISDNGGSTSEVIRVIGGPAIGDIRSRLTRLIPEHHDSLRRLLSFRLSSDPVSAKREWNEIVEGSHALWGPINPATKEIIRAFFIHVHTELLKRSRMQSSSSQQFRYELANVGNLFLTGVRTFVGSLDSAIELFARMTGVHSMTQVLPCINTNFTYHISALLENGVIITGQSQISHPSEGCENKLSVPSREFLVAASPTDIPTPDFNFNQSVNLSINDLTLNTPSFSQDPTFNEPGPELEFNVSRASSICSSSSEQNIPQYTHPELKKSQLHFNKSSTIEPLKSPIERIFYISPYGEEILPTAHNRVTTSILQADAVVYSIGSLMTSVIPVVILKGVGRALLNSTAKSKILLLNGCHDRETEGMDAEQFIESIVTSALYSMGKKPDPNIAWTPYVTHLVHLKDSQIEVNKHRLTERGIICVEVDRLHDSDYYDPVGLEEVLRDIVNSS</sequence>
<dbReference type="InterPro" id="IPR002882">
    <property type="entry name" value="CofD"/>
</dbReference>
<dbReference type="PANTHER" id="PTHR31240">
    <property type="entry name" value="MATERNAL EFFECT EMBRYO ARREST 18"/>
    <property type="match status" value="1"/>
</dbReference>
<dbReference type="Proteomes" id="UP001497600">
    <property type="component" value="Chromosome C"/>
</dbReference>
<accession>A0ABP0E928</accession>
<dbReference type="Gene3D" id="3.40.50.10680">
    <property type="entry name" value="CofD-like domains"/>
    <property type="match status" value="1"/>
</dbReference>
<gene>
    <name evidence="1" type="ORF">CAAN4_C06590</name>
</gene>
<dbReference type="EMBL" id="OZ004255">
    <property type="protein sequence ID" value="CAK7900278.1"/>
    <property type="molecule type" value="Genomic_DNA"/>
</dbReference>
<dbReference type="PANTHER" id="PTHR31240:SF0">
    <property type="entry name" value="MATERNAL EFFECT EMBRYO ARREST 18"/>
    <property type="match status" value="1"/>
</dbReference>
<dbReference type="Pfam" id="PF01933">
    <property type="entry name" value="CofD"/>
    <property type="match status" value="1"/>
</dbReference>
<dbReference type="InterPro" id="IPR038136">
    <property type="entry name" value="CofD-like_dom_sf"/>
</dbReference>
<evidence type="ECO:0000313" key="2">
    <source>
        <dbReference type="Proteomes" id="UP001497600"/>
    </source>
</evidence>
<proteinExistence type="predicted"/>
<protein>
    <submittedName>
        <fullName evidence="1">Uncharacterized protein</fullName>
    </submittedName>
</protein>
<name>A0ABP0E928_9ASCO</name>
<keyword evidence="2" id="KW-1185">Reference proteome</keyword>